<feature type="region of interest" description="Disordered" evidence="1">
    <location>
        <begin position="1"/>
        <end position="25"/>
    </location>
</feature>
<comment type="caution">
    <text evidence="3">The sequence shown here is derived from an EMBL/GenBank/DDBJ whole genome shotgun (WGS) entry which is preliminary data.</text>
</comment>
<evidence type="ECO:0000256" key="2">
    <source>
        <dbReference type="SAM" id="Phobius"/>
    </source>
</evidence>
<sequence length="255" mass="25604">MDARERARRLLRRGGADDTGRLDDERAERLLDGTATDDPDGLAALLADARGPARPDELTGEAAALAAFRHAHAAHEPAPLAAGEPRHRRRLALALTGAAAALLLGGTAYAAGTGRLPDGLQRTAHDLLSGVGVPAPPTTEASGTATQGAPALTPSPAPRASAVPTPTPTPDATVLIGLCRSWAATATNPNAKAISAEDLRILAAAAGGEAAIGAYCERLTAGPSAAPTPPPETAKPGNGATNTRKPSHAGKPDDD</sequence>
<keyword evidence="2" id="KW-0812">Transmembrane</keyword>
<keyword evidence="4" id="KW-1185">Reference proteome</keyword>
<feature type="compositionally biased region" description="Low complexity" evidence="1">
    <location>
        <begin position="158"/>
        <end position="168"/>
    </location>
</feature>
<evidence type="ECO:0000256" key="1">
    <source>
        <dbReference type="SAM" id="MobiDB-lite"/>
    </source>
</evidence>
<feature type="compositionally biased region" description="Basic residues" evidence="1">
    <location>
        <begin position="1"/>
        <end position="12"/>
    </location>
</feature>
<feature type="transmembrane region" description="Helical" evidence="2">
    <location>
        <begin position="91"/>
        <end position="112"/>
    </location>
</feature>
<name>A0A8J3YVN6_9ACTN</name>
<dbReference type="Proteomes" id="UP000619260">
    <property type="component" value="Unassembled WGS sequence"/>
</dbReference>
<protein>
    <submittedName>
        <fullName evidence="3">Uncharacterized protein</fullName>
    </submittedName>
</protein>
<feature type="compositionally biased region" description="Basic and acidic residues" evidence="1">
    <location>
        <begin position="14"/>
        <end position="25"/>
    </location>
</feature>
<dbReference type="AlphaFoldDB" id="A0A8J3YVN6"/>
<gene>
    <name evidence="3" type="ORF">Val02_93120</name>
</gene>
<evidence type="ECO:0000313" key="4">
    <source>
        <dbReference type="Proteomes" id="UP000619260"/>
    </source>
</evidence>
<proteinExistence type="predicted"/>
<keyword evidence="2" id="KW-1133">Transmembrane helix</keyword>
<keyword evidence="2" id="KW-0472">Membrane</keyword>
<reference evidence="3" key="1">
    <citation type="submission" date="2021-01" db="EMBL/GenBank/DDBJ databases">
        <title>Whole genome shotgun sequence of Virgisporangium aliadipatigenens NBRC 105644.</title>
        <authorList>
            <person name="Komaki H."/>
            <person name="Tamura T."/>
        </authorList>
    </citation>
    <scope>NUCLEOTIDE SEQUENCE</scope>
    <source>
        <strain evidence="3">NBRC 105644</strain>
    </source>
</reference>
<feature type="region of interest" description="Disordered" evidence="1">
    <location>
        <begin position="220"/>
        <end position="255"/>
    </location>
</feature>
<dbReference type="EMBL" id="BOPF01000082">
    <property type="protein sequence ID" value="GIJ52426.1"/>
    <property type="molecule type" value="Genomic_DNA"/>
</dbReference>
<dbReference type="RefSeq" id="WP_203905825.1">
    <property type="nucleotide sequence ID" value="NZ_BOPF01000082.1"/>
</dbReference>
<organism evidence="3 4">
    <name type="scientific">Virgisporangium aliadipatigenens</name>
    <dbReference type="NCBI Taxonomy" id="741659"/>
    <lineage>
        <taxon>Bacteria</taxon>
        <taxon>Bacillati</taxon>
        <taxon>Actinomycetota</taxon>
        <taxon>Actinomycetes</taxon>
        <taxon>Micromonosporales</taxon>
        <taxon>Micromonosporaceae</taxon>
        <taxon>Virgisporangium</taxon>
    </lineage>
</organism>
<accession>A0A8J3YVN6</accession>
<evidence type="ECO:0000313" key="3">
    <source>
        <dbReference type="EMBL" id="GIJ52426.1"/>
    </source>
</evidence>
<feature type="region of interest" description="Disordered" evidence="1">
    <location>
        <begin position="130"/>
        <end position="168"/>
    </location>
</feature>